<evidence type="ECO:0000313" key="7">
    <source>
        <dbReference type="Proteomes" id="UP000492821"/>
    </source>
</evidence>
<keyword evidence="3 6" id="KW-0819">tRNA processing</keyword>
<dbReference type="InterPro" id="IPR016819">
    <property type="entry name" value="RNase_P/MRP_POP5"/>
</dbReference>
<dbReference type="PIRSF" id="PIRSF023803">
    <property type="entry name" value="Ribonuclease_P_prd"/>
    <property type="match status" value="1"/>
</dbReference>
<evidence type="ECO:0000313" key="8">
    <source>
        <dbReference type="WBParaSite" id="Pan_g2078.t1"/>
    </source>
</evidence>
<sequence length="150" mass="16844">MVKLKRRYFLVELISTDPVHKIEFRHVYREISDKIKTLYGEAGAGAFMYSSTASEVKAPAGMHIFKVFTHHTDMFSVAMTCVDSVNGQAVQLRCLAKSSTIRTVYRKAIRISQTRLSRAAIASKDQQALRYNSLKALQSISGHAIPEEGY</sequence>
<dbReference type="PANTHER" id="PTHR48414">
    <property type="entry name" value="POP5 HOMOLOG, RIBONUCLEASE P_MRP SUBUNIT"/>
    <property type="match status" value="1"/>
</dbReference>
<evidence type="ECO:0000256" key="3">
    <source>
        <dbReference type="ARBA" id="ARBA00022694"/>
    </source>
</evidence>
<dbReference type="Gene3D" id="3.30.70.3250">
    <property type="entry name" value="Ribonuclease P, Pop5 subunit"/>
    <property type="match status" value="1"/>
</dbReference>
<dbReference type="Pfam" id="PF01900">
    <property type="entry name" value="RNase_P_Rpp14"/>
    <property type="match status" value="1"/>
</dbReference>
<comment type="similarity">
    <text evidence="1 6">Belongs to the eukaryotic/archaeal RNase P protein component 2 family.</text>
</comment>
<dbReference type="InterPro" id="IPR038085">
    <property type="entry name" value="Rnp2-like_sf"/>
</dbReference>
<proteinExistence type="inferred from homology"/>
<dbReference type="GO" id="GO:0001682">
    <property type="term" value="P:tRNA 5'-leader removal"/>
    <property type="evidence" value="ECO:0007669"/>
    <property type="project" value="InterPro"/>
</dbReference>
<dbReference type="GO" id="GO:0005730">
    <property type="term" value="C:nucleolus"/>
    <property type="evidence" value="ECO:0007669"/>
    <property type="project" value="UniProtKB-SubCell"/>
</dbReference>
<keyword evidence="4 6" id="KW-0539">Nucleus</keyword>
<evidence type="ECO:0000256" key="4">
    <source>
        <dbReference type="ARBA" id="ARBA00023242"/>
    </source>
</evidence>
<dbReference type="AlphaFoldDB" id="A0A7E4VI59"/>
<dbReference type="Proteomes" id="UP000492821">
    <property type="component" value="Unassembled WGS sequence"/>
</dbReference>
<accession>A0A7E4VI59</accession>
<dbReference type="SUPFAM" id="SSF160350">
    <property type="entry name" value="Rnp2-like"/>
    <property type="match status" value="1"/>
</dbReference>
<reference evidence="8" key="2">
    <citation type="submission" date="2020-10" db="UniProtKB">
        <authorList>
            <consortium name="WormBaseParasite"/>
        </authorList>
    </citation>
    <scope>IDENTIFICATION</scope>
</reference>
<protein>
    <recommendedName>
        <fullName evidence="5 6">Ribonuclease P/MRP protein subunit POP5</fullName>
    </recommendedName>
</protein>
<name>A0A7E4VI59_PANRE</name>
<evidence type="ECO:0000256" key="5">
    <source>
        <dbReference type="ARBA" id="ARBA00044198"/>
    </source>
</evidence>
<evidence type="ECO:0000256" key="2">
    <source>
        <dbReference type="ARBA" id="ARBA00022552"/>
    </source>
</evidence>
<evidence type="ECO:0000256" key="1">
    <source>
        <dbReference type="ARBA" id="ARBA00010800"/>
    </source>
</evidence>
<dbReference type="GO" id="GO:0030677">
    <property type="term" value="C:ribonuclease P complex"/>
    <property type="evidence" value="ECO:0007669"/>
    <property type="project" value="InterPro"/>
</dbReference>
<dbReference type="GO" id="GO:0006364">
    <property type="term" value="P:rRNA processing"/>
    <property type="evidence" value="ECO:0007669"/>
    <property type="project" value="UniProtKB-KW"/>
</dbReference>
<dbReference type="GO" id="GO:0033204">
    <property type="term" value="F:ribonuclease P RNA binding"/>
    <property type="evidence" value="ECO:0007669"/>
    <property type="project" value="InterPro"/>
</dbReference>
<comment type="function">
    <text evidence="6">Component of ribonuclease P, a protein complex that generates mature tRNA molecules by cleaving their 5'-ends.</text>
</comment>
<evidence type="ECO:0000256" key="6">
    <source>
        <dbReference type="PIRNR" id="PIRNR023803"/>
    </source>
</evidence>
<reference evidence="7" key="1">
    <citation type="journal article" date="2013" name="Genetics">
        <title>The draft genome and transcriptome of Panagrellus redivivus are shaped by the harsh demands of a free-living lifestyle.</title>
        <authorList>
            <person name="Srinivasan J."/>
            <person name="Dillman A.R."/>
            <person name="Macchietto M.G."/>
            <person name="Heikkinen L."/>
            <person name="Lakso M."/>
            <person name="Fracchia K.M."/>
            <person name="Antoshechkin I."/>
            <person name="Mortazavi A."/>
            <person name="Wong G."/>
            <person name="Sternberg P.W."/>
        </authorList>
    </citation>
    <scope>NUCLEOTIDE SEQUENCE [LARGE SCALE GENOMIC DNA]</scope>
    <source>
        <strain evidence="7">MT8872</strain>
    </source>
</reference>
<keyword evidence="7" id="KW-1185">Reference proteome</keyword>
<keyword evidence="2" id="KW-0698">rRNA processing</keyword>
<dbReference type="PANTHER" id="PTHR48414:SF1">
    <property type="entry name" value="POP5 HOMOLOG, RIBONUCLEASE P_MRP SUBUNIT"/>
    <property type="match status" value="1"/>
</dbReference>
<organism evidence="7 8">
    <name type="scientific">Panagrellus redivivus</name>
    <name type="common">Microworm</name>
    <dbReference type="NCBI Taxonomy" id="6233"/>
    <lineage>
        <taxon>Eukaryota</taxon>
        <taxon>Metazoa</taxon>
        <taxon>Ecdysozoa</taxon>
        <taxon>Nematoda</taxon>
        <taxon>Chromadorea</taxon>
        <taxon>Rhabditida</taxon>
        <taxon>Tylenchina</taxon>
        <taxon>Panagrolaimomorpha</taxon>
        <taxon>Panagrolaimoidea</taxon>
        <taxon>Panagrolaimidae</taxon>
        <taxon>Panagrellus</taxon>
    </lineage>
</organism>
<comment type="subcellular location">
    <subcellularLocation>
        <location evidence="6">Nucleus</location>
        <location evidence="6">Nucleolus</location>
    </subcellularLocation>
</comment>
<dbReference type="WBParaSite" id="Pan_g2078.t1">
    <property type="protein sequence ID" value="Pan_g2078.t1"/>
    <property type="gene ID" value="Pan_g2078"/>
</dbReference>
<dbReference type="InterPro" id="IPR002759">
    <property type="entry name" value="Pop5/Rpp14/Rnp2-like"/>
</dbReference>